<accession>A0A250X034</accession>
<evidence type="ECO:0000313" key="3">
    <source>
        <dbReference type="Proteomes" id="UP000232323"/>
    </source>
</evidence>
<gene>
    <name evidence="2" type="ORF">CEUSTIGMA_g3861.t1</name>
</gene>
<comment type="caution">
    <text evidence="2">The sequence shown here is derived from an EMBL/GenBank/DDBJ whole genome shotgun (WGS) entry which is preliminary data.</text>
</comment>
<organism evidence="2 3">
    <name type="scientific">Chlamydomonas eustigma</name>
    <dbReference type="NCBI Taxonomy" id="1157962"/>
    <lineage>
        <taxon>Eukaryota</taxon>
        <taxon>Viridiplantae</taxon>
        <taxon>Chlorophyta</taxon>
        <taxon>core chlorophytes</taxon>
        <taxon>Chlorophyceae</taxon>
        <taxon>CS clade</taxon>
        <taxon>Chlamydomonadales</taxon>
        <taxon>Chlamydomonadaceae</taxon>
        <taxon>Chlamydomonas</taxon>
    </lineage>
</organism>
<keyword evidence="3" id="KW-1185">Reference proteome</keyword>
<dbReference type="Proteomes" id="UP000232323">
    <property type="component" value="Unassembled WGS sequence"/>
</dbReference>
<protein>
    <submittedName>
        <fullName evidence="2">Uncharacterized protein</fullName>
    </submittedName>
</protein>
<feature type="region of interest" description="Disordered" evidence="1">
    <location>
        <begin position="307"/>
        <end position="358"/>
    </location>
</feature>
<reference evidence="2 3" key="1">
    <citation type="submission" date="2017-08" db="EMBL/GenBank/DDBJ databases">
        <title>Acidophilic green algal genome provides insights into adaptation to an acidic environment.</title>
        <authorList>
            <person name="Hirooka S."/>
            <person name="Hirose Y."/>
            <person name="Kanesaki Y."/>
            <person name="Higuchi S."/>
            <person name="Fujiwara T."/>
            <person name="Onuma R."/>
            <person name="Era A."/>
            <person name="Ohbayashi R."/>
            <person name="Uzuka A."/>
            <person name="Nozaki H."/>
            <person name="Yoshikawa H."/>
            <person name="Miyagishima S.Y."/>
        </authorList>
    </citation>
    <scope>NUCLEOTIDE SEQUENCE [LARGE SCALE GENOMIC DNA]</scope>
    <source>
        <strain evidence="2 3">NIES-2499</strain>
    </source>
</reference>
<dbReference type="AlphaFoldDB" id="A0A250X034"/>
<proteinExistence type="predicted"/>
<sequence>MSMSKPGLGKGLVYMSRQKYVDALQDFSGMYVDLSRLSSPDLEDYVEYVAKLVNITFLAGDTAIQRLEKRFRTIAHEFSEIPLHIQEVVRKYVEDQYPILRNYEDVVLFLKKFQDEALGDGYDIDLPMYFKLKVLLLAVEVDVGNDRKADVLCTAGSTRTHRAPIFTSCFPFTRKQLKPWGSKKGSSTCSKDIISSKRSFDSKHLLDKSTFTDRLDGANNECMSKETFGGGARGGAGNYMCTPSGIIESVISDHGPDLGASNQGMFSRYHCKHSDSCTEFAPRSCGVTVCPGTSGSVSPSLKLKISLGGKQSQQRGQLSVARGGRGGGCNDSEGSEGRFKSVDINADGNDKSRVTASVKPSSSVLEKVQFLGARTTAGERTFKESPQIGKAGGNCRTDVQIDSLKERKEEKPKSLKRLRRWFNI</sequence>
<evidence type="ECO:0000313" key="2">
    <source>
        <dbReference type="EMBL" id="GAX76416.1"/>
    </source>
</evidence>
<name>A0A250X034_9CHLO</name>
<evidence type="ECO:0000256" key="1">
    <source>
        <dbReference type="SAM" id="MobiDB-lite"/>
    </source>
</evidence>
<dbReference type="EMBL" id="BEGY01000017">
    <property type="protein sequence ID" value="GAX76416.1"/>
    <property type="molecule type" value="Genomic_DNA"/>
</dbReference>